<evidence type="ECO:0000259" key="12">
    <source>
        <dbReference type="PROSITE" id="PS50113"/>
    </source>
</evidence>
<dbReference type="InterPro" id="IPR005467">
    <property type="entry name" value="His_kinase_dom"/>
</dbReference>
<evidence type="ECO:0000259" key="10">
    <source>
        <dbReference type="PROSITE" id="PS50109"/>
    </source>
</evidence>
<feature type="domain" description="Histidine kinase" evidence="10">
    <location>
        <begin position="389"/>
        <end position="584"/>
    </location>
</feature>
<evidence type="ECO:0000256" key="4">
    <source>
        <dbReference type="ARBA" id="ARBA00022679"/>
    </source>
</evidence>
<dbReference type="InterPro" id="IPR000700">
    <property type="entry name" value="PAS-assoc_C"/>
</dbReference>
<keyword evidence="7" id="KW-0067">ATP-binding</keyword>
<keyword evidence="3" id="KW-0597">Phosphoprotein</keyword>
<dbReference type="Gene3D" id="3.30.450.20">
    <property type="entry name" value="PAS domain"/>
    <property type="match status" value="1"/>
</dbReference>
<keyword evidence="9" id="KW-0812">Transmembrane</keyword>
<comment type="catalytic activity">
    <reaction evidence="1">
        <text>ATP + protein L-histidine = ADP + protein N-phospho-L-histidine.</text>
        <dbReference type="EC" id="2.7.13.3"/>
    </reaction>
</comment>
<keyword evidence="5" id="KW-0547">Nucleotide-binding</keyword>
<dbReference type="PROSITE" id="PS50112">
    <property type="entry name" value="PAS"/>
    <property type="match status" value="1"/>
</dbReference>
<dbReference type="Proteomes" id="UP000233398">
    <property type="component" value="Unassembled WGS sequence"/>
</dbReference>
<dbReference type="InterPro" id="IPR011495">
    <property type="entry name" value="Sig_transdc_His_kin_sub2_dim/P"/>
</dbReference>
<accession>A0A2N0VH68</accession>
<name>A0A2N0VH68_9BACT</name>
<dbReference type="EC" id="2.7.13.3" evidence="2"/>
<dbReference type="InterPro" id="IPR035965">
    <property type="entry name" value="PAS-like_dom_sf"/>
</dbReference>
<evidence type="ECO:0000256" key="6">
    <source>
        <dbReference type="ARBA" id="ARBA00022777"/>
    </source>
</evidence>
<evidence type="ECO:0000256" key="1">
    <source>
        <dbReference type="ARBA" id="ARBA00000085"/>
    </source>
</evidence>
<keyword evidence="4" id="KW-0808">Transferase</keyword>
<keyword evidence="6" id="KW-0418">Kinase</keyword>
<dbReference type="EMBL" id="PISP01000002">
    <property type="protein sequence ID" value="PKD43527.1"/>
    <property type="molecule type" value="Genomic_DNA"/>
</dbReference>
<dbReference type="SMART" id="SM00387">
    <property type="entry name" value="HATPase_c"/>
    <property type="match status" value="1"/>
</dbReference>
<dbReference type="Pfam" id="PF07568">
    <property type="entry name" value="HisKA_2"/>
    <property type="match status" value="1"/>
</dbReference>
<dbReference type="SMART" id="SM00086">
    <property type="entry name" value="PAC"/>
    <property type="match status" value="1"/>
</dbReference>
<dbReference type="InterPro" id="IPR003594">
    <property type="entry name" value="HATPase_dom"/>
</dbReference>
<dbReference type="SUPFAM" id="SSF55874">
    <property type="entry name" value="ATPase domain of HSP90 chaperone/DNA topoisomerase II/histidine kinase"/>
    <property type="match status" value="1"/>
</dbReference>
<dbReference type="PANTHER" id="PTHR41523:SF8">
    <property type="entry name" value="ETHYLENE RESPONSE SENSOR PROTEIN"/>
    <property type="match status" value="1"/>
</dbReference>
<feature type="domain" description="PAS" evidence="11">
    <location>
        <begin position="245"/>
        <end position="319"/>
    </location>
</feature>
<evidence type="ECO:0000256" key="8">
    <source>
        <dbReference type="ARBA" id="ARBA00023026"/>
    </source>
</evidence>
<dbReference type="InterPro" id="IPR000014">
    <property type="entry name" value="PAS"/>
</dbReference>
<reference evidence="13 14" key="1">
    <citation type="submission" date="2017-11" db="EMBL/GenBank/DDBJ databases">
        <title>Rhodohalobacter 15182 sp. nov., isolated from a salt lake.</title>
        <authorList>
            <person name="Han S."/>
        </authorList>
    </citation>
    <scope>NUCLEOTIDE SEQUENCE [LARGE SCALE GENOMIC DNA]</scope>
    <source>
        <strain evidence="13 14">15182</strain>
    </source>
</reference>
<keyword evidence="8" id="KW-0843">Virulence</keyword>
<organism evidence="13 14">
    <name type="scientific">Rhodohalobacter barkolensis</name>
    <dbReference type="NCBI Taxonomy" id="2053187"/>
    <lineage>
        <taxon>Bacteria</taxon>
        <taxon>Pseudomonadati</taxon>
        <taxon>Balneolota</taxon>
        <taxon>Balneolia</taxon>
        <taxon>Balneolales</taxon>
        <taxon>Balneolaceae</taxon>
        <taxon>Rhodohalobacter</taxon>
    </lineage>
</organism>
<dbReference type="GO" id="GO:0004673">
    <property type="term" value="F:protein histidine kinase activity"/>
    <property type="evidence" value="ECO:0007669"/>
    <property type="project" value="UniProtKB-EC"/>
</dbReference>
<protein>
    <recommendedName>
        <fullName evidence="2">histidine kinase</fullName>
        <ecNumber evidence="2">2.7.13.3</ecNumber>
    </recommendedName>
</protein>
<sequence>MLLSAWFNSRNKTTVWLVLSFLLLAGALYTVQYYSSSLQIGMRSFNFGSSQFMKSQQQAVNEIVQFIHTDNPEHIESFYDHVAVVENLRRGRELMTSDYEEREQIAQYLHLGEGEPYGTIELIRLYEFLSHRQSVQNLITLWEQADQKVAELQSVADEVVNLSENGELDQATRQEYLIRVFAISEQITSIDQQFFTSINEAGIWVDNIVNRINLAAIMILVLMLGAFTYLQMGSIRKWAEKLEESDAKFKGVLNNSQDVIYQMDLETGKYVYMSPSAETMLGYDIEKMKAGGAEFLLEFTHPEDLKAMQEEVKNYNSDDLENRLASDTQFRIKKSNGEYIWVYNKRTLLRDESGNPKYIIGNVRDISERKKFVDALDKSLKDKEMLLSEIHHRVKNNLSIVSSLIELQKNSRDKITENDLKEIQDRIRSIALVHEKLYQADTLADVDLSEYIVDLVNMIKSSLGSEYKKVDLISDVDSIKIDNKKAVPIGLIVNELVNNCYKYAFVNKESGTIEVKLKEEEDSLVTLIVRDNGEGLPENFEEKTGKSLGMTLIRAFTRQVKGEFKAESDNGAVFTIRFELPTNGEAQYQ</sequence>
<dbReference type="NCBIfam" id="TIGR00229">
    <property type="entry name" value="sensory_box"/>
    <property type="match status" value="1"/>
</dbReference>
<dbReference type="PROSITE" id="PS50109">
    <property type="entry name" value="HIS_KIN"/>
    <property type="match status" value="1"/>
</dbReference>
<dbReference type="Gene3D" id="3.30.565.10">
    <property type="entry name" value="Histidine kinase-like ATPase, C-terminal domain"/>
    <property type="match status" value="1"/>
</dbReference>
<evidence type="ECO:0000259" key="11">
    <source>
        <dbReference type="PROSITE" id="PS50112"/>
    </source>
</evidence>
<dbReference type="SMART" id="SM00091">
    <property type="entry name" value="PAS"/>
    <property type="match status" value="1"/>
</dbReference>
<dbReference type="PROSITE" id="PS50113">
    <property type="entry name" value="PAC"/>
    <property type="match status" value="1"/>
</dbReference>
<keyword evidence="9" id="KW-1133">Transmembrane helix</keyword>
<dbReference type="Pfam" id="PF02518">
    <property type="entry name" value="HATPase_c"/>
    <property type="match status" value="1"/>
</dbReference>
<dbReference type="PANTHER" id="PTHR41523">
    <property type="entry name" value="TWO-COMPONENT SYSTEM SENSOR PROTEIN"/>
    <property type="match status" value="1"/>
</dbReference>
<dbReference type="AlphaFoldDB" id="A0A2N0VH68"/>
<proteinExistence type="predicted"/>
<keyword evidence="14" id="KW-1185">Reference proteome</keyword>
<gene>
    <name evidence="13" type="ORF">CWD77_08120</name>
</gene>
<dbReference type="InterPro" id="IPR001610">
    <property type="entry name" value="PAC"/>
</dbReference>
<evidence type="ECO:0000256" key="3">
    <source>
        <dbReference type="ARBA" id="ARBA00022553"/>
    </source>
</evidence>
<evidence type="ECO:0000313" key="14">
    <source>
        <dbReference type="Proteomes" id="UP000233398"/>
    </source>
</evidence>
<evidence type="ECO:0000256" key="9">
    <source>
        <dbReference type="SAM" id="Phobius"/>
    </source>
</evidence>
<evidence type="ECO:0000256" key="7">
    <source>
        <dbReference type="ARBA" id="ARBA00022840"/>
    </source>
</evidence>
<dbReference type="SUPFAM" id="SSF55785">
    <property type="entry name" value="PYP-like sensor domain (PAS domain)"/>
    <property type="match status" value="1"/>
</dbReference>
<dbReference type="Pfam" id="PF08447">
    <property type="entry name" value="PAS_3"/>
    <property type="match status" value="1"/>
</dbReference>
<dbReference type="InterPro" id="IPR036890">
    <property type="entry name" value="HATPase_C_sf"/>
</dbReference>
<evidence type="ECO:0000256" key="2">
    <source>
        <dbReference type="ARBA" id="ARBA00012438"/>
    </source>
</evidence>
<keyword evidence="9" id="KW-0472">Membrane</keyword>
<evidence type="ECO:0000256" key="5">
    <source>
        <dbReference type="ARBA" id="ARBA00022741"/>
    </source>
</evidence>
<feature type="transmembrane region" description="Helical" evidence="9">
    <location>
        <begin position="212"/>
        <end position="230"/>
    </location>
</feature>
<dbReference type="GO" id="GO:0005524">
    <property type="term" value="F:ATP binding"/>
    <property type="evidence" value="ECO:0007669"/>
    <property type="project" value="UniProtKB-KW"/>
</dbReference>
<feature type="domain" description="PAC" evidence="12">
    <location>
        <begin position="326"/>
        <end position="378"/>
    </location>
</feature>
<comment type="caution">
    <text evidence="13">The sequence shown here is derived from an EMBL/GenBank/DDBJ whole genome shotgun (WGS) entry which is preliminary data.</text>
</comment>
<dbReference type="InterPro" id="IPR013655">
    <property type="entry name" value="PAS_fold_3"/>
</dbReference>
<dbReference type="OrthoDB" id="9767435at2"/>
<dbReference type="CDD" id="cd00130">
    <property type="entry name" value="PAS"/>
    <property type="match status" value="1"/>
</dbReference>
<evidence type="ECO:0000313" key="13">
    <source>
        <dbReference type="EMBL" id="PKD43527.1"/>
    </source>
</evidence>